<dbReference type="InterPro" id="IPR002731">
    <property type="entry name" value="ATPase_BadF"/>
</dbReference>
<dbReference type="OrthoDB" id="9772633at2"/>
<proteinExistence type="predicted"/>
<dbReference type="RefSeq" id="WP_146452140.1">
    <property type="nucleotide sequence ID" value="NZ_SJPS01000006.1"/>
</dbReference>
<keyword evidence="2" id="KW-0808">Transferase</keyword>
<sequence>MSAAKQLILGIDGGGTKTVACLAQISLDGEQTILGRGNSGSSNLKAVGPEKALQNLLQALQQAWSATDLAPEPVSLAVLGMSGAGRPEAQVLMQQWNMEYSISQRFMLVHDALPVLAAGTPQGHGVALIAGTGSVAFAADQDSNTAVAGGWGYWFGDEGGAYWLGQAALRAVSQADDGRILPTRLTKAILDRMALSEPREMLTALSQRGDVRSEIAGLADLVTEAADQQDLIALQILDQAAEQLAGLVVAATQKLALGNTFSLAMAGGVLCGSQLLRDTLLKKLALKDVLPDKIEMVTDPVQGCLKLARRELATNSREQCQS</sequence>
<feature type="domain" description="ATPase BadF/BadG/BcrA/BcrD type" evidence="1">
    <location>
        <begin position="9"/>
        <end position="278"/>
    </location>
</feature>
<evidence type="ECO:0000259" key="1">
    <source>
        <dbReference type="Pfam" id="PF01869"/>
    </source>
</evidence>
<name>A0A5C6CG76_9BACT</name>
<keyword evidence="2" id="KW-0418">Kinase</keyword>
<dbReference type="Proteomes" id="UP000318437">
    <property type="component" value="Unassembled WGS sequence"/>
</dbReference>
<dbReference type="GO" id="GO:0047931">
    <property type="term" value="F:glucosamine kinase activity"/>
    <property type="evidence" value="ECO:0007669"/>
    <property type="project" value="UniProtKB-EC"/>
</dbReference>
<dbReference type="InterPro" id="IPR052519">
    <property type="entry name" value="Euk-type_GlcNAc_Kinase"/>
</dbReference>
<dbReference type="Pfam" id="PF01869">
    <property type="entry name" value="BcrAD_BadFG"/>
    <property type="match status" value="1"/>
</dbReference>
<dbReference type="PANTHER" id="PTHR43190">
    <property type="entry name" value="N-ACETYL-D-GLUCOSAMINE KINASE"/>
    <property type="match status" value="1"/>
</dbReference>
<organism evidence="2 3">
    <name type="scientific">Bythopirellula polymerisocia</name>
    <dbReference type="NCBI Taxonomy" id="2528003"/>
    <lineage>
        <taxon>Bacteria</taxon>
        <taxon>Pseudomonadati</taxon>
        <taxon>Planctomycetota</taxon>
        <taxon>Planctomycetia</taxon>
        <taxon>Pirellulales</taxon>
        <taxon>Lacipirellulaceae</taxon>
        <taxon>Bythopirellula</taxon>
    </lineage>
</organism>
<gene>
    <name evidence="2" type="primary">gspK_2</name>
    <name evidence="2" type="ORF">Pla144_38250</name>
</gene>
<dbReference type="Gene3D" id="3.30.420.40">
    <property type="match status" value="2"/>
</dbReference>
<dbReference type="AlphaFoldDB" id="A0A5C6CG76"/>
<keyword evidence="3" id="KW-1185">Reference proteome</keyword>
<reference evidence="2 3" key="1">
    <citation type="submission" date="2019-02" db="EMBL/GenBank/DDBJ databases">
        <title>Deep-cultivation of Planctomycetes and their phenomic and genomic characterization uncovers novel biology.</title>
        <authorList>
            <person name="Wiegand S."/>
            <person name="Jogler M."/>
            <person name="Boedeker C."/>
            <person name="Pinto D."/>
            <person name="Vollmers J."/>
            <person name="Rivas-Marin E."/>
            <person name="Kohn T."/>
            <person name="Peeters S.H."/>
            <person name="Heuer A."/>
            <person name="Rast P."/>
            <person name="Oberbeckmann S."/>
            <person name="Bunk B."/>
            <person name="Jeske O."/>
            <person name="Meyerdierks A."/>
            <person name="Storesund J.E."/>
            <person name="Kallscheuer N."/>
            <person name="Luecker S."/>
            <person name="Lage O.M."/>
            <person name="Pohl T."/>
            <person name="Merkel B.J."/>
            <person name="Hornburger P."/>
            <person name="Mueller R.-W."/>
            <person name="Bruemmer F."/>
            <person name="Labrenz M."/>
            <person name="Spormann A.M."/>
            <person name="Op Den Camp H."/>
            <person name="Overmann J."/>
            <person name="Amann R."/>
            <person name="Jetten M.S.M."/>
            <person name="Mascher T."/>
            <person name="Medema M.H."/>
            <person name="Devos D.P."/>
            <person name="Kaster A.-K."/>
            <person name="Ovreas L."/>
            <person name="Rohde M."/>
            <person name="Galperin M.Y."/>
            <person name="Jogler C."/>
        </authorList>
    </citation>
    <scope>NUCLEOTIDE SEQUENCE [LARGE SCALE GENOMIC DNA]</scope>
    <source>
        <strain evidence="2 3">Pla144</strain>
    </source>
</reference>
<dbReference type="EMBL" id="SJPS01000006">
    <property type="protein sequence ID" value="TWU23650.1"/>
    <property type="molecule type" value="Genomic_DNA"/>
</dbReference>
<accession>A0A5C6CG76</accession>
<comment type="caution">
    <text evidence="2">The sequence shown here is derived from an EMBL/GenBank/DDBJ whole genome shotgun (WGS) entry which is preliminary data.</text>
</comment>
<dbReference type="EC" id="2.7.1.8" evidence="2"/>
<evidence type="ECO:0000313" key="3">
    <source>
        <dbReference type="Proteomes" id="UP000318437"/>
    </source>
</evidence>
<dbReference type="CDD" id="cd24007">
    <property type="entry name" value="ASKHA_NBD_eukNAGK-like"/>
    <property type="match status" value="1"/>
</dbReference>
<dbReference type="InterPro" id="IPR043129">
    <property type="entry name" value="ATPase_NBD"/>
</dbReference>
<dbReference type="SUPFAM" id="SSF53067">
    <property type="entry name" value="Actin-like ATPase domain"/>
    <property type="match status" value="2"/>
</dbReference>
<protein>
    <submittedName>
        <fullName evidence="2">Glucosamine kinase GspK</fullName>
        <ecNumber evidence="2">2.7.1.8</ecNumber>
    </submittedName>
</protein>
<dbReference type="PANTHER" id="PTHR43190:SF3">
    <property type="entry name" value="N-ACETYL-D-GLUCOSAMINE KINASE"/>
    <property type="match status" value="1"/>
</dbReference>
<evidence type="ECO:0000313" key="2">
    <source>
        <dbReference type="EMBL" id="TWU23650.1"/>
    </source>
</evidence>